<evidence type="ECO:0000256" key="7">
    <source>
        <dbReference type="PROSITE-ProRule" id="PRU00552"/>
    </source>
</evidence>
<evidence type="ECO:0000313" key="14">
    <source>
        <dbReference type="Proteomes" id="UP000226431"/>
    </source>
</evidence>
<keyword evidence="2 8" id="KW-0547">Nucleotide-binding</keyword>
<dbReference type="GO" id="GO:0003724">
    <property type="term" value="F:RNA helicase activity"/>
    <property type="evidence" value="ECO:0007669"/>
    <property type="project" value="UniProtKB-EC"/>
</dbReference>
<evidence type="ECO:0000256" key="9">
    <source>
        <dbReference type="SAM" id="MobiDB-lite"/>
    </source>
</evidence>
<dbReference type="CDD" id="cd18787">
    <property type="entry name" value="SF2_C_DEAD"/>
    <property type="match status" value="1"/>
</dbReference>
<feature type="domain" description="Helicase ATP-binding" evidence="10">
    <location>
        <begin position="132"/>
        <end position="328"/>
    </location>
</feature>
<dbReference type="InterPro" id="IPR014001">
    <property type="entry name" value="Helicase_ATP-bd"/>
</dbReference>
<dbReference type="InterPro" id="IPR014014">
    <property type="entry name" value="RNA_helicase_DEAD_Q_motif"/>
</dbReference>
<evidence type="ECO:0000256" key="1">
    <source>
        <dbReference type="ARBA" id="ARBA00012552"/>
    </source>
</evidence>
<evidence type="ECO:0000256" key="8">
    <source>
        <dbReference type="RuleBase" id="RU000492"/>
    </source>
</evidence>
<evidence type="ECO:0000259" key="10">
    <source>
        <dbReference type="PROSITE" id="PS51192"/>
    </source>
</evidence>
<dbReference type="AlphaFoldDB" id="A0A2C5YV55"/>
<dbReference type="PROSITE" id="PS00039">
    <property type="entry name" value="DEAD_ATP_HELICASE"/>
    <property type="match status" value="1"/>
</dbReference>
<keyword evidence="14" id="KW-1185">Reference proteome</keyword>
<dbReference type="PROSITE" id="PS51192">
    <property type="entry name" value="HELICASE_ATP_BIND_1"/>
    <property type="match status" value="1"/>
</dbReference>
<accession>A0A2C5YV55</accession>
<dbReference type="Proteomes" id="UP000226431">
    <property type="component" value="Unassembled WGS sequence"/>
</dbReference>
<reference evidence="13 14" key="1">
    <citation type="submission" date="2017-06" db="EMBL/GenBank/DDBJ databases">
        <title>Ant-infecting Ophiocordyceps genomes reveal a high diversity of potential behavioral manipulation genes and a possible major role for enterotoxins.</title>
        <authorList>
            <person name="De Bekker C."/>
            <person name="Evans H.C."/>
            <person name="Brachmann A."/>
            <person name="Hughes D.P."/>
        </authorList>
    </citation>
    <scope>NUCLEOTIDE SEQUENCE [LARGE SCALE GENOMIC DNA]</scope>
    <source>
        <strain evidence="13 14">Map16</strain>
    </source>
</reference>
<name>A0A2C5YV55_9HYPO</name>
<evidence type="ECO:0000259" key="11">
    <source>
        <dbReference type="PROSITE" id="PS51194"/>
    </source>
</evidence>
<dbReference type="SUPFAM" id="SSF52540">
    <property type="entry name" value="P-loop containing nucleoside triphosphate hydrolases"/>
    <property type="match status" value="1"/>
</dbReference>
<dbReference type="EMBL" id="NJES01000538">
    <property type="protein sequence ID" value="PHH71212.1"/>
    <property type="molecule type" value="Genomic_DNA"/>
</dbReference>
<comment type="similarity">
    <text evidence="8">Belongs to the DEAD box helicase family.</text>
</comment>
<dbReference type="OrthoDB" id="196131at2759"/>
<feature type="domain" description="DEAD-box RNA helicase Q" evidence="12">
    <location>
        <begin position="101"/>
        <end position="129"/>
    </location>
</feature>
<proteinExistence type="inferred from homology"/>
<dbReference type="InterPro" id="IPR011545">
    <property type="entry name" value="DEAD/DEAH_box_helicase_dom"/>
</dbReference>
<evidence type="ECO:0000256" key="4">
    <source>
        <dbReference type="ARBA" id="ARBA00022806"/>
    </source>
</evidence>
<keyword evidence="4 8" id="KW-0347">Helicase</keyword>
<evidence type="ECO:0000256" key="5">
    <source>
        <dbReference type="ARBA" id="ARBA00022840"/>
    </source>
</evidence>
<dbReference type="SMART" id="SM00490">
    <property type="entry name" value="HELICc"/>
    <property type="match status" value="1"/>
</dbReference>
<dbReference type="InterPro" id="IPR001650">
    <property type="entry name" value="Helicase_C-like"/>
</dbReference>
<dbReference type="GO" id="GO:0003676">
    <property type="term" value="F:nucleic acid binding"/>
    <property type="evidence" value="ECO:0007669"/>
    <property type="project" value="InterPro"/>
</dbReference>
<dbReference type="FunFam" id="3.40.50.300:FF:000008">
    <property type="entry name" value="ATP-dependent RNA helicase RhlB"/>
    <property type="match status" value="1"/>
</dbReference>
<feature type="region of interest" description="Disordered" evidence="9">
    <location>
        <begin position="515"/>
        <end position="609"/>
    </location>
</feature>
<organism evidence="13 14">
    <name type="scientific">Ophiocordyceps camponoti-rufipedis</name>
    <dbReference type="NCBI Taxonomy" id="2004952"/>
    <lineage>
        <taxon>Eukaryota</taxon>
        <taxon>Fungi</taxon>
        <taxon>Dikarya</taxon>
        <taxon>Ascomycota</taxon>
        <taxon>Pezizomycotina</taxon>
        <taxon>Sordariomycetes</taxon>
        <taxon>Hypocreomycetidae</taxon>
        <taxon>Hypocreales</taxon>
        <taxon>Ophiocordycipitaceae</taxon>
        <taxon>Ophiocordyceps</taxon>
    </lineage>
</organism>
<keyword evidence="3 8" id="KW-0378">Hydrolase</keyword>
<dbReference type="Pfam" id="PF00270">
    <property type="entry name" value="DEAD"/>
    <property type="match status" value="1"/>
</dbReference>
<feature type="compositionally biased region" description="Gly residues" evidence="9">
    <location>
        <begin position="536"/>
        <end position="556"/>
    </location>
</feature>
<feature type="domain" description="Helicase C-terminal" evidence="11">
    <location>
        <begin position="356"/>
        <end position="504"/>
    </location>
</feature>
<dbReference type="Pfam" id="PF00271">
    <property type="entry name" value="Helicase_C"/>
    <property type="match status" value="1"/>
</dbReference>
<evidence type="ECO:0000313" key="13">
    <source>
        <dbReference type="EMBL" id="PHH71212.1"/>
    </source>
</evidence>
<dbReference type="STRING" id="2004952.A0A2C5YV55"/>
<feature type="short sequence motif" description="Q motif" evidence="7">
    <location>
        <begin position="101"/>
        <end position="129"/>
    </location>
</feature>
<evidence type="ECO:0000256" key="3">
    <source>
        <dbReference type="ARBA" id="ARBA00022801"/>
    </source>
</evidence>
<dbReference type="PROSITE" id="PS51195">
    <property type="entry name" value="Q_MOTIF"/>
    <property type="match status" value="1"/>
</dbReference>
<dbReference type="InterPro" id="IPR027417">
    <property type="entry name" value="P-loop_NTPase"/>
</dbReference>
<protein>
    <recommendedName>
        <fullName evidence="1">RNA helicase</fullName>
        <ecNumber evidence="1">3.6.4.13</ecNumber>
    </recommendedName>
</protein>
<comment type="catalytic activity">
    <reaction evidence="6">
        <text>ATP + H2O = ADP + phosphate + H(+)</text>
        <dbReference type="Rhea" id="RHEA:13065"/>
        <dbReference type="ChEBI" id="CHEBI:15377"/>
        <dbReference type="ChEBI" id="CHEBI:15378"/>
        <dbReference type="ChEBI" id="CHEBI:30616"/>
        <dbReference type="ChEBI" id="CHEBI:43474"/>
        <dbReference type="ChEBI" id="CHEBI:456216"/>
        <dbReference type="EC" id="3.6.4.13"/>
    </reaction>
</comment>
<evidence type="ECO:0000256" key="6">
    <source>
        <dbReference type="ARBA" id="ARBA00047984"/>
    </source>
</evidence>
<dbReference type="GO" id="GO:0016787">
    <property type="term" value="F:hydrolase activity"/>
    <property type="evidence" value="ECO:0007669"/>
    <property type="project" value="UniProtKB-KW"/>
</dbReference>
<dbReference type="SMART" id="SM00487">
    <property type="entry name" value="DEXDc"/>
    <property type="match status" value="1"/>
</dbReference>
<dbReference type="InterPro" id="IPR000629">
    <property type="entry name" value="RNA-helicase_DEAD-box_CS"/>
</dbReference>
<gene>
    <name evidence="13" type="ORF">CDD80_5438</name>
</gene>
<evidence type="ECO:0000256" key="2">
    <source>
        <dbReference type="ARBA" id="ARBA00022741"/>
    </source>
</evidence>
<dbReference type="GO" id="GO:0005524">
    <property type="term" value="F:ATP binding"/>
    <property type="evidence" value="ECO:0007669"/>
    <property type="project" value="UniProtKB-KW"/>
</dbReference>
<dbReference type="PANTHER" id="PTHR47958">
    <property type="entry name" value="ATP-DEPENDENT RNA HELICASE DBP3"/>
    <property type="match status" value="1"/>
</dbReference>
<comment type="caution">
    <text evidence="13">The sequence shown here is derived from an EMBL/GenBank/DDBJ whole genome shotgun (WGS) entry which is preliminary data.</text>
</comment>
<evidence type="ECO:0000259" key="12">
    <source>
        <dbReference type="PROSITE" id="PS51195"/>
    </source>
</evidence>
<dbReference type="PROSITE" id="PS51194">
    <property type="entry name" value="HELICASE_CTER"/>
    <property type="match status" value="1"/>
</dbReference>
<keyword evidence="5 8" id="KW-0067">ATP-binding</keyword>
<dbReference type="Gene3D" id="3.40.50.300">
    <property type="entry name" value="P-loop containing nucleotide triphosphate hydrolases"/>
    <property type="match status" value="2"/>
</dbReference>
<sequence length="609" mass="66001">MDPPNADAGAKASDVVPGWVANSTIDYSGGPSSGDQPTWEGNARIYEWNDEYGDIGPKFPELELELFGDPSARHERVGLDFQKIDQIEVQQEGPVKIDPIRSFQGAGLHPCIEENVKLSGYDTPTPIQKYTIPSIIQGYDVIGIAQTGSGKTAAYLIPIISKLMGKAKKLAAPRPNPATHVAEQGTGVAAEPLVLVVAPTRELAVQIFNEARRLCYRSMLRPGVLYGGASVKDQMRQLSTGCDVLVGTPGRLIDFISRPNVLTLRRLKYMIIDEADEMLEHDWSDDIGRIMTGGEQDEGNIIYGLFSATFPKVARDLAKEHLSASHVRFRVGRAGSTTENIQQHVVEVDRNDKRQTLVRLLEEMHGVRTIVFANSRQVVDDLDDFLFNMGLPVTSIHRDRTQMEREAALRAFRSGKAPILVATGVMARGIDVRNVMHVINYDLPSMDHGGIEEYTHRIGRTGRIGHRGVATSMFTDRDEAMASVLTRTLLETKQDIPQFLQQYVPEGELAEKPKFEADSDFDPNDLGTMASLNLGNGEGGGDGWGASGEEASGGWGAEAPADAGEKGTNGGWGAEEKAPANGGGWGAEEKAPAANDGWGSSAPVQSGGW</sequence>
<dbReference type="EC" id="3.6.4.13" evidence="1"/>